<keyword evidence="7 13" id="KW-0547">Nucleotide-binding</keyword>
<evidence type="ECO:0000256" key="11">
    <source>
        <dbReference type="ARBA" id="ARBA00023146"/>
    </source>
</evidence>
<reference evidence="15 16" key="1">
    <citation type="journal article" date="2016" name="Environ. Microbiol.">
        <title>Genomic resolution of a cold subsurface aquifer community provides metabolic insights for novel microbes adapted to high CO concentrations.</title>
        <authorList>
            <person name="Probst A.J."/>
            <person name="Castelle C.J."/>
            <person name="Singh A."/>
            <person name="Brown C.T."/>
            <person name="Anantharaman K."/>
            <person name="Sharon I."/>
            <person name="Hug L.A."/>
            <person name="Burstein D."/>
            <person name="Emerson J.B."/>
            <person name="Thomas B.C."/>
            <person name="Banfield J.F."/>
        </authorList>
    </citation>
    <scope>NUCLEOTIDE SEQUENCE [LARGE SCALE GENOMIC DNA]</scope>
    <source>
        <strain evidence="15">CG2_30_54_11</strain>
    </source>
</reference>
<protein>
    <recommendedName>
        <fullName evidence="13">Phenylalanine--tRNA ligase alpha subunit</fullName>
        <ecNumber evidence="13">6.1.1.20</ecNumber>
    </recommendedName>
    <alternativeName>
        <fullName evidence="13">Phenylalanyl-tRNA synthetase alpha subunit</fullName>
        <shortName evidence="13">PheRS</shortName>
    </alternativeName>
</protein>
<comment type="caution">
    <text evidence="15">The sequence shown here is derived from an EMBL/GenBank/DDBJ whole genome shotgun (WGS) entry which is preliminary data.</text>
</comment>
<dbReference type="GO" id="GO:0005524">
    <property type="term" value="F:ATP binding"/>
    <property type="evidence" value="ECO:0007669"/>
    <property type="project" value="UniProtKB-UniRule"/>
</dbReference>
<feature type="binding site" evidence="13">
    <location>
        <position position="252"/>
    </location>
    <ligand>
        <name>Mg(2+)</name>
        <dbReference type="ChEBI" id="CHEBI:18420"/>
        <note>shared with beta subunit</note>
    </ligand>
</feature>
<keyword evidence="9 13" id="KW-0460">Magnesium</keyword>
<dbReference type="PANTHER" id="PTHR11538">
    <property type="entry name" value="PHENYLALANYL-TRNA SYNTHETASE"/>
    <property type="match status" value="1"/>
</dbReference>
<dbReference type="HAMAP" id="MF_00281">
    <property type="entry name" value="Phe_tRNA_synth_alpha1"/>
    <property type="match status" value="1"/>
</dbReference>
<evidence type="ECO:0000256" key="4">
    <source>
        <dbReference type="ARBA" id="ARBA00022490"/>
    </source>
</evidence>
<evidence type="ECO:0000256" key="13">
    <source>
        <dbReference type="HAMAP-Rule" id="MF_00281"/>
    </source>
</evidence>
<dbReference type="STRING" id="1817892.AUK40_01060"/>
<comment type="subunit">
    <text evidence="3 13">Tetramer of two alpha and two beta subunits.</text>
</comment>
<gene>
    <name evidence="13" type="primary">pheS</name>
    <name evidence="15" type="ORF">AUK40_01060</name>
</gene>
<evidence type="ECO:0000256" key="1">
    <source>
        <dbReference type="ARBA" id="ARBA00004496"/>
    </source>
</evidence>
<dbReference type="InterPro" id="IPR010978">
    <property type="entry name" value="tRNA-bd_arm"/>
</dbReference>
<dbReference type="CDD" id="cd00496">
    <property type="entry name" value="PheRS_alpha_core"/>
    <property type="match status" value="1"/>
</dbReference>
<dbReference type="Proteomes" id="UP000183245">
    <property type="component" value="Unassembled WGS sequence"/>
</dbReference>
<evidence type="ECO:0000259" key="14">
    <source>
        <dbReference type="PROSITE" id="PS50862"/>
    </source>
</evidence>
<keyword evidence="6 13" id="KW-0479">Metal-binding</keyword>
<dbReference type="InterPro" id="IPR002319">
    <property type="entry name" value="Phenylalanyl-tRNA_Synthase"/>
</dbReference>
<keyword evidence="5 13" id="KW-0436">Ligase</keyword>
<dbReference type="SUPFAM" id="SSF55681">
    <property type="entry name" value="Class II aaRS and biotin synthetases"/>
    <property type="match status" value="1"/>
</dbReference>
<dbReference type="InterPro" id="IPR004529">
    <property type="entry name" value="Phe-tRNA-synth_IIc_asu"/>
</dbReference>
<evidence type="ECO:0000256" key="12">
    <source>
        <dbReference type="ARBA" id="ARBA00049255"/>
    </source>
</evidence>
<dbReference type="GO" id="GO:0000287">
    <property type="term" value="F:magnesium ion binding"/>
    <property type="evidence" value="ECO:0007669"/>
    <property type="project" value="UniProtKB-UniRule"/>
</dbReference>
<dbReference type="FunFam" id="3.30.930.10:FF:000003">
    <property type="entry name" value="Phenylalanine--tRNA ligase alpha subunit"/>
    <property type="match status" value="1"/>
</dbReference>
<evidence type="ECO:0000256" key="10">
    <source>
        <dbReference type="ARBA" id="ARBA00022917"/>
    </source>
</evidence>
<evidence type="ECO:0000313" key="16">
    <source>
        <dbReference type="Proteomes" id="UP000183245"/>
    </source>
</evidence>
<comment type="subcellular location">
    <subcellularLocation>
        <location evidence="1 13">Cytoplasm</location>
    </subcellularLocation>
</comment>
<organism evidence="15 16">
    <name type="scientific">Candidatus Wirthbacteria bacterium CG2_30_54_11</name>
    <dbReference type="NCBI Taxonomy" id="1817892"/>
    <lineage>
        <taxon>Bacteria</taxon>
        <taxon>Candidatus Wirthbacteria</taxon>
    </lineage>
</organism>
<dbReference type="InterPro" id="IPR004188">
    <property type="entry name" value="Phe-tRNA_ligase_II_N"/>
</dbReference>
<dbReference type="GO" id="GO:0006432">
    <property type="term" value="P:phenylalanyl-tRNA aminoacylation"/>
    <property type="evidence" value="ECO:0007669"/>
    <property type="project" value="UniProtKB-UniRule"/>
</dbReference>
<comment type="similarity">
    <text evidence="2 13">Belongs to the class-II aminoacyl-tRNA synthetase family. Phe-tRNA synthetase alpha subunit type 1 subfamily.</text>
</comment>
<keyword evidence="10 13" id="KW-0648">Protein biosynthesis</keyword>
<dbReference type="PANTHER" id="PTHR11538:SF41">
    <property type="entry name" value="PHENYLALANINE--TRNA LIGASE, MITOCHONDRIAL"/>
    <property type="match status" value="1"/>
</dbReference>
<keyword evidence="8 13" id="KW-0067">ATP-binding</keyword>
<dbReference type="GO" id="GO:0004826">
    <property type="term" value="F:phenylalanine-tRNA ligase activity"/>
    <property type="evidence" value="ECO:0007669"/>
    <property type="project" value="UniProtKB-UniRule"/>
</dbReference>
<comment type="cofactor">
    <cofactor evidence="13">
        <name>Mg(2+)</name>
        <dbReference type="ChEBI" id="CHEBI:18420"/>
    </cofactor>
    <text evidence="13">Binds 2 magnesium ions per tetramer.</text>
</comment>
<dbReference type="PROSITE" id="PS50862">
    <property type="entry name" value="AA_TRNA_LIGASE_II"/>
    <property type="match status" value="1"/>
</dbReference>
<dbReference type="EMBL" id="MNZT01000020">
    <property type="protein sequence ID" value="OIP98953.1"/>
    <property type="molecule type" value="Genomic_DNA"/>
</dbReference>
<dbReference type="AlphaFoldDB" id="A0A1J5IP56"/>
<evidence type="ECO:0000256" key="9">
    <source>
        <dbReference type="ARBA" id="ARBA00022842"/>
    </source>
</evidence>
<dbReference type="Gene3D" id="3.30.930.10">
    <property type="entry name" value="Bira Bifunctional Protein, Domain 2"/>
    <property type="match status" value="1"/>
</dbReference>
<dbReference type="InterPro" id="IPR006195">
    <property type="entry name" value="aa-tRNA-synth_II"/>
</dbReference>
<name>A0A1J5IP56_9BACT</name>
<sequence>MAEDLQDIRQQALSQISLLSSPDEIEEARVKYLGRKSALTLFLRTLGSMDPATRSQMGAAANQVKNDIEQSIAQREQELSESLYAGLENDRVDMTLPAADDRLGHLHPITRTWMLIEDIFQRIGFEVASGPEVEWDKYNFELLNMPKEHPARDTQDTFYLTGEILLRTQTSPVQIRHMESHTPPVRIIAPGRVYRRDYDMTHTPMFHQFEGLVVAEGITLQDLKGTCSYAMKNLLGEATNVRFRPHHFPFTEPSLEVDVSCNICQGQGCRTCKQTGWLEMAGAGMVHPQVLRNVGYDPEKVSGFAFGFGIDRIAMMRYGISDLRMMFENDMRFLKQF</sequence>
<accession>A0A1J5IP56</accession>
<feature type="domain" description="Aminoacyl-transfer RNA synthetases class-II family profile" evidence="14">
    <location>
        <begin position="116"/>
        <end position="328"/>
    </location>
</feature>
<dbReference type="Pfam" id="PF02912">
    <property type="entry name" value="Phe_tRNA-synt_N"/>
    <property type="match status" value="1"/>
</dbReference>
<dbReference type="SUPFAM" id="SSF46589">
    <property type="entry name" value="tRNA-binding arm"/>
    <property type="match status" value="1"/>
</dbReference>
<dbReference type="EC" id="6.1.1.20" evidence="13"/>
<dbReference type="GO" id="GO:0005737">
    <property type="term" value="C:cytoplasm"/>
    <property type="evidence" value="ECO:0007669"/>
    <property type="project" value="UniProtKB-SubCell"/>
</dbReference>
<comment type="catalytic activity">
    <reaction evidence="12 13">
        <text>tRNA(Phe) + L-phenylalanine + ATP = L-phenylalanyl-tRNA(Phe) + AMP + diphosphate + H(+)</text>
        <dbReference type="Rhea" id="RHEA:19413"/>
        <dbReference type="Rhea" id="RHEA-COMP:9668"/>
        <dbReference type="Rhea" id="RHEA-COMP:9699"/>
        <dbReference type="ChEBI" id="CHEBI:15378"/>
        <dbReference type="ChEBI" id="CHEBI:30616"/>
        <dbReference type="ChEBI" id="CHEBI:33019"/>
        <dbReference type="ChEBI" id="CHEBI:58095"/>
        <dbReference type="ChEBI" id="CHEBI:78442"/>
        <dbReference type="ChEBI" id="CHEBI:78531"/>
        <dbReference type="ChEBI" id="CHEBI:456215"/>
        <dbReference type="EC" id="6.1.1.20"/>
    </reaction>
</comment>
<dbReference type="Pfam" id="PF01409">
    <property type="entry name" value="tRNA-synt_2d"/>
    <property type="match status" value="1"/>
</dbReference>
<dbReference type="InterPro" id="IPR022911">
    <property type="entry name" value="Phe_tRNA_ligase_alpha1_bac"/>
</dbReference>
<evidence type="ECO:0000313" key="15">
    <source>
        <dbReference type="EMBL" id="OIP98953.1"/>
    </source>
</evidence>
<evidence type="ECO:0000256" key="5">
    <source>
        <dbReference type="ARBA" id="ARBA00022598"/>
    </source>
</evidence>
<evidence type="ECO:0000256" key="7">
    <source>
        <dbReference type="ARBA" id="ARBA00022741"/>
    </source>
</evidence>
<evidence type="ECO:0000256" key="8">
    <source>
        <dbReference type="ARBA" id="ARBA00022840"/>
    </source>
</evidence>
<proteinExistence type="inferred from homology"/>
<keyword evidence="4 13" id="KW-0963">Cytoplasm</keyword>
<dbReference type="NCBIfam" id="TIGR00468">
    <property type="entry name" value="pheS"/>
    <property type="match status" value="1"/>
</dbReference>
<keyword evidence="11 13" id="KW-0030">Aminoacyl-tRNA synthetase</keyword>
<evidence type="ECO:0000256" key="3">
    <source>
        <dbReference type="ARBA" id="ARBA00011209"/>
    </source>
</evidence>
<dbReference type="GO" id="GO:0000049">
    <property type="term" value="F:tRNA binding"/>
    <property type="evidence" value="ECO:0007669"/>
    <property type="project" value="InterPro"/>
</dbReference>
<evidence type="ECO:0000256" key="6">
    <source>
        <dbReference type="ARBA" id="ARBA00022723"/>
    </source>
</evidence>
<dbReference type="InterPro" id="IPR045864">
    <property type="entry name" value="aa-tRNA-synth_II/BPL/LPL"/>
</dbReference>
<evidence type="ECO:0000256" key="2">
    <source>
        <dbReference type="ARBA" id="ARBA00010207"/>
    </source>
</evidence>